<keyword evidence="2" id="KW-1185">Reference proteome</keyword>
<dbReference type="AlphaFoldDB" id="A0A4R0MWY6"/>
<dbReference type="RefSeq" id="WP_131553863.1">
    <property type="nucleotide sequence ID" value="NZ_JAVTSS010000001.1"/>
</dbReference>
<dbReference type="EMBL" id="SJSK01000003">
    <property type="protein sequence ID" value="TCC90464.1"/>
    <property type="molecule type" value="Genomic_DNA"/>
</dbReference>
<comment type="caution">
    <text evidence="1">The sequence shown here is derived from an EMBL/GenBank/DDBJ whole genome shotgun (WGS) entry which is preliminary data.</text>
</comment>
<gene>
    <name evidence="1" type="ORF">EZ428_14410</name>
</gene>
<protein>
    <submittedName>
        <fullName evidence="1">Phosphoribosylpyrophosphate synthetase</fullName>
    </submittedName>
</protein>
<reference evidence="1 2" key="1">
    <citation type="submission" date="2019-02" db="EMBL/GenBank/DDBJ databases">
        <title>Pedobacter sp. RP-1-13 sp. nov., isolated from Arctic soil.</title>
        <authorList>
            <person name="Dahal R.H."/>
        </authorList>
    </citation>
    <scope>NUCLEOTIDE SEQUENCE [LARGE SCALE GENOMIC DNA]</scope>
    <source>
        <strain evidence="1 2">RP-1-13</strain>
    </source>
</reference>
<evidence type="ECO:0000313" key="1">
    <source>
        <dbReference type="EMBL" id="TCC90464.1"/>
    </source>
</evidence>
<name>A0A4R0MWY6_9SPHI</name>
<organism evidence="1 2">
    <name type="scientific">Pedobacter frigiditerrae</name>
    <dbReference type="NCBI Taxonomy" id="2530452"/>
    <lineage>
        <taxon>Bacteria</taxon>
        <taxon>Pseudomonadati</taxon>
        <taxon>Bacteroidota</taxon>
        <taxon>Sphingobacteriia</taxon>
        <taxon>Sphingobacteriales</taxon>
        <taxon>Sphingobacteriaceae</taxon>
        <taxon>Pedobacter</taxon>
    </lineage>
</organism>
<sequence>MHIYDTLTAAVADLEKRGYEYDFNLAQDCIECKSLDLQLMPEEFEIDEFYRFEGMTDPGDSSVIYAISSPVGNLKGVIIDAYGAYADNISAELLDKLKMHHDS</sequence>
<dbReference type="Proteomes" id="UP000292884">
    <property type="component" value="Unassembled WGS sequence"/>
</dbReference>
<proteinExistence type="predicted"/>
<dbReference type="OrthoDB" id="8418771at2"/>
<evidence type="ECO:0000313" key="2">
    <source>
        <dbReference type="Proteomes" id="UP000292884"/>
    </source>
</evidence>
<accession>A0A4R0MWY6</accession>